<accession>A0A645GFU9</accession>
<dbReference type="AlphaFoldDB" id="A0A645GFU9"/>
<comment type="caution">
    <text evidence="1">The sequence shown here is derived from an EMBL/GenBank/DDBJ whole genome shotgun (WGS) entry which is preliminary data.</text>
</comment>
<organism evidence="1">
    <name type="scientific">bioreactor metagenome</name>
    <dbReference type="NCBI Taxonomy" id="1076179"/>
    <lineage>
        <taxon>unclassified sequences</taxon>
        <taxon>metagenomes</taxon>
        <taxon>ecological metagenomes</taxon>
    </lineage>
</organism>
<reference evidence="1" key="1">
    <citation type="submission" date="2019-08" db="EMBL/GenBank/DDBJ databases">
        <authorList>
            <person name="Kucharzyk K."/>
            <person name="Murdoch R.W."/>
            <person name="Higgins S."/>
            <person name="Loffler F."/>
        </authorList>
    </citation>
    <scope>NUCLEOTIDE SEQUENCE</scope>
</reference>
<dbReference type="EMBL" id="VSSQ01074783">
    <property type="protein sequence ID" value="MPN25565.1"/>
    <property type="molecule type" value="Genomic_DNA"/>
</dbReference>
<proteinExistence type="predicted"/>
<name>A0A645GFU9_9ZZZZ</name>
<dbReference type="Pfam" id="PF20095">
    <property type="entry name" value="DUF6485"/>
    <property type="match status" value="1"/>
</dbReference>
<evidence type="ECO:0000313" key="1">
    <source>
        <dbReference type="EMBL" id="MPN25565.1"/>
    </source>
</evidence>
<protein>
    <submittedName>
        <fullName evidence="1">Uncharacterized protein</fullName>
    </submittedName>
</protein>
<sequence>MADENGNDGRSEEVVVMGEEKTAITSAWDNINFCSCVDRECPNNPANCTLGCTPCVEECLRQNEIPACFFRKQRPDMDRKQDYSFEGFARFTLNK</sequence>
<gene>
    <name evidence="1" type="ORF">SDC9_172977</name>
</gene>